<evidence type="ECO:0000313" key="3">
    <source>
        <dbReference type="EMBL" id="KAH0574346.1"/>
    </source>
</evidence>
<evidence type="ECO:0000256" key="1">
    <source>
        <dbReference type="SAM" id="Coils"/>
    </source>
</evidence>
<organism evidence="2">
    <name type="scientific">Spironucleus salmonicida</name>
    <dbReference type="NCBI Taxonomy" id="348837"/>
    <lineage>
        <taxon>Eukaryota</taxon>
        <taxon>Metamonada</taxon>
        <taxon>Diplomonadida</taxon>
        <taxon>Hexamitidae</taxon>
        <taxon>Hexamitinae</taxon>
        <taxon>Spironucleus</taxon>
    </lineage>
</organism>
<dbReference type="VEuPathDB" id="GiardiaDB:SS50377_24301"/>
<sequence length="330" mass="38644">MTDNRKLTKQTHALNEQLQTTITSLQQQISNSQNLITIQRQQINALKEENTHIDQKVQKFSQFDTSSPSLFSRLATANLMQNFIQTGADKRNENAFLTEVQLRERLNIEFRAIIQECEQRKIEIQRKQINKDNLLKELLGKSLFNEFFMVREIDQKETENQFLNRKICKQCHEELGFLKSQIDCKLHELNVIKTFLKNCKIRSEKLELNLNQDATGTILSQLLQNKKQIDTSWIGNEKLISMSQKQKILIYCLKLAKMRNSTEIQNLEVLQKKNKPVRSLLQAILDDSDFLGQDGFDREKVLFQLAQNRLFLEQILKVGGVEWKIDFNSQ</sequence>
<gene>
    <name evidence="2" type="ORF">SS50377_15288</name>
    <name evidence="3" type="ORF">SS50377_24301</name>
</gene>
<dbReference type="EMBL" id="AUWU02000004">
    <property type="protein sequence ID" value="KAH0574346.1"/>
    <property type="molecule type" value="Genomic_DNA"/>
</dbReference>
<accession>V6LJX6</accession>
<reference evidence="2 3" key="1">
    <citation type="journal article" date="2014" name="PLoS Genet.">
        <title>The Genome of Spironucleus salmonicida Highlights a Fish Pathogen Adapted to Fluctuating Environments.</title>
        <authorList>
            <person name="Xu F."/>
            <person name="Jerlstrom-Hultqvist J."/>
            <person name="Einarsson E."/>
            <person name="Astvaldsson A."/>
            <person name="Svard S.G."/>
            <person name="Andersson J.O."/>
        </authorList>
    </citation>
    <scope>NUCLEOTIDE SEQUENCE</scope>
    <source>
        <strain evidence="3">ATCC 50377</strain>
    </source>
</reference>
<protein>
    <submittedName>
        <fullName evidence="2">Uncharacterized protein</fullName>
    </submittedName>
</protein>
<dbReference type="EMBL" id="KI546107">
    <property type="protein sequence ID" value="EST44842.1"/>
    <property type="molecule type" value="Genomic_DNA"/>
</dbReference>
<feature type="coiled-coil region" evidence="1">
    <location>
        <begin position="15"/>
        <end position="49"/>
    </location>
</feature>
<evidence type="ECO:0000313" key="4">
    <source>
        <dbReference type="Proteomes" id="UP000018208"/>
    </source>
</evidence>
<evidence type="ECO:0000313" key="2">
    <source>
        <dbReference type="EMBL" id="EST44842.1"/>
    </source>
</evidence>
<dbReference type="AlphaFoldDB" id="V6LJX6"/>
<proteinExistence type="predicted"/>
<keyword evidence="1" id="KW-0175">Coiled coil</keyword>
<reference evidence="3" key="2">
    <citation type="submission" date="2020-12" db="EMBL/GenBank/DDBJ databases">
        <title>New Spironucleus salmonicida genome in near-complete chromosomes.</title>
        <authorList>
            <person name="Xu F."/>
            <person name="Kurt Z."/>
            <person name="Jimenez-Gonzalez A."/>
            <person name="Astvaldsson A."/>
            <person name="Andersson J.O."/>
            <person name="Svard S.G."/>
        </authorList>
    </citation>
    <scope>NUCLEOTIDE SEQUENCE</scope>
    <source>
        <strain evidence="3">ATCC 50377</strain>
    </source>
</reference>
<dbReference type="Proteomes" id="UP000018208">
    <property type="component" value="Unassembled WGS sequence"/>
</dbReference>
<name>V6LJX6_9EUKA</name>
<keyword evidence="4" id="KW-1185">Reference proteome</keyword>